<keyword evidence="4" id="KW-1185">Reference proteome</keyword>
<dbReference type="InterPro" id="IPR004843">
    <property type="entry name" value="Calcineurin-like_PHP"/>
</dbReference>
<feature type="domain" description="Calcineurin-like phosphoesterase" evidence="2">
    <location>
        <begin position="46"/>
        <end position="244"/>
    </location>
</feature>
<feature type="chain" id="PRO_5028798436" evidence="1">
    <location>
        <begin position="25"/>
        <end position="1243"/>
    </location>
</feature>
<organism evidence="3 4">
    <name type="scientific">Constantimarinum furrinae</name>
    <dbReference type="NCBI Taxonomy" id="2562285"/>
    <lineage>
        <taxon>Bacteria</taxon>
        <taxon>Pseudomonadati</taxon>
        <taxon>Bacteroidota</taxon>
        <taxon>Flavobacteriia</taxon>
        <taxon>Flavobacteriales</taxon>
        <taxon>Flavobacteriaceae</taxon>
        <taxon>Altibacter/Constantimarinum group</taxon>
        <taxon>Constantimarinum</taxon>
    </lineage>
</organism>
<evidence type="ECO:0000259" key="2">
    <source>
        <dbReference type="Pfam" id="PF00149"/>
    </source>
</evidence>
<sequence>MNRFKNHVLLLFAALFFVSCSTYDVQFRDPEFKPLYPTDKNIERTFYLVGDAGLSPADGMSDALKALQNLIKQENTENDYAIFLGDNIYPDGMPIEGSPVRSFAEHQINAQIGAIKEFKGEVIFIPGNHDWYNGGLSGLLREENYLKELTDKNMLKPSGGCPLESIEVSENIQLILLDSQWYLEDWNTDPAFNESCEIKSREKLFIEIEVELQKYQDKTIVFAMHHPMFTNGTHGGYYALKKHLYPLQKKIPMPILASLVAQIRSQGGVSVQDRYNELYNNLMNRLAALAQRNNRLVFASGHEHTMHHIEKDGLIQIQTGNGAKSSFATIGEFGEFSYGGQGFAVMDVFDDGSSWVRYYGVGPEFKPKLLFQKEMLPPRKQYDVSNLPVIPYSERTKTAAIYTPDSIRETLYFKTIWGAKYKDVYSQPVVANIGRLDSIFGGVRVIGESRSENYKSLRLRDEQGNEYRMRALKKNVLDYQSRLEAPSDPQESDPTQNTEIIEEVSIPESFSSNFYTASHPYAIMAVPDLADAIDIFKTTPRLFYVPKQKRLGNYNEDFGDALYYISIEPNEDSEGLSTFKYPDDVESTDDILIKLRRRGDITIDESNYIKSRLFDMLIGDWDRESDHWRWAEYFNRDSLNVYVPIPRNRDDAFSNLEGNILDVAKSIFGSNNQRHLYTDDIRDLEFFNKEGIILDRALVKRAGRGHWLYLAREIQQKLSDEVIDTAFLNIPEEVRDESLQEIIKTLKARRGNLVDIADRYYTYLAKQQTIEGSNFNDFFEITRLPDGQTNVKVYPNFKAKLAKPLIDRTFRTIDTDEIWIFGLDGQDTFEIKGEGTEPIYVRIVGGQGIDTFRLINGRNAKVYDHESRENNLEIHNSGSVRFTDVYNLNTYDYRKQINRINGYSASLGYNPDDGVTPGFQYTYQVNNYQRNPFSQRHVARASYYFDTSSFDVEYSGEFANIQDDKNLSFGAYFTSPNYTVNYFGYGNETVNPEASLGFDYNRVEIQTISANAGLLRNSSFGSFYKVQTKFNAITVGTPVNSNAAPTSTFEVNETDYFGTLEGIYNYRSFDDARNPSRGMMFDLHIGVTDNLQDIDRLFGFLDTRLGFYNSLVKNRRLVLKTNIRGQFNFDNKFEFYQGVKLGANTGLRGYREERFTGKSSLVGSADLRFSFNEFKIELIPIQMGLFAGTDVGKVWVPSFSSNKWHSDVGGGFWLNGPGGLQGTFSGFYSSEGTRYSFGFGFSF</sequence>
<dbReference type="EMBL" id="CP052909">
    <property type="protein sequence ID" value="QNJ98965.1"/>
    <property type="molecule type" value="Genomic_DNA"/>
</dbReference>
<dbReference type="RefSeq" id="WP_186989055.1">
    <property type="nucleotide sequence ID" value="NZ_CP052909.1"/>
</dbReference>
<dbReference type="Gene3D" id="3.60.21.10">
    <property type="match status" value="1"/>
</dbReference>
<dbReference type="PROSITE" id="PS51257">
    <property type="entry name" value="PROKAR_LIPOPROTEIN"/>
    <property type="match status" value="1"/>
</dbReference>
<dbReference type="GO" id="GO:0016787">
    <property type="term" value="F:hydrolase activity"/>
    <property type="evidence" value="ECO:0007669"/>
    <property type="project" value="InterPro"/>
</dbReference>
<dbReference type="AlphaFoldDB" id="A0A7G8PX99"/>
<dbReference type="InterPro" id="IPR029052">
    <property type="entry name" value="Metallo-depent_PP-like"/>
</dbReference>
<proteinExistence type="predicted"/>
<evidence type="ECO:0000313" key="3">
    <source>
        <dbReference type="EMBL" id="QNJ98965.1"/>
    </source>
</evidence>
<keyword evidence="1" id="KW-0732">Signal</keyword>
<gene>
    <name evidence="3" type="ORF">ALE3EI_2428</name>
</gene>
<dbReference type="Proteomes" id="UP000515514">
    <property type="component" value="Chromosome"/>
</dbReference>
<evidence type="ECO:0000256" key="1">
    <source>
        <dbReference type="SAM" id="SignalP"/>
    </source>
</evidence>
<dbReference type="Pfam" id="PF00149">
    <property type="entry name" value="Metallophos"/>
    <property type="match status" value="1"/>
</dbReference>
<dbReference type="SUPFAM" id="SSF56300">
    <property type="entry name" value="Metallo-dependent phosphatases"/>
    <property type="match status" value="1"/>
</dbReference>
<dbReference type="KEGG" id="alti:ALE3EI_2428"/>
<feature type="signal peptide" evidence="1">
    <location>
        <begin position="1"/>
        <end position="24"/>
    </location>
</feature>
<accession>A0A7G8PX99</accession>
<evidence type="ECO:0000313" key="4">
    <source>
        <dbReference type="Proteomes" id="UP000515514"/>
    </source>
</evidence>
<name>A0A7G8PX99_9FLAO</name>
<reference evidence="3 4" key="1">
    <citation type="submission" date="2020-04" db="EMBL/GenBank/DDBJ databases">
        <title>Genome sequence of Altibacter aquimarinus strain ALE3EI.</title>
        <authorList>
            <person name="Oh H.-M."/>
            <person name="Jang D."/>
        </authorList>
    </citation>
    <scope>NUCLEOTIDE SEQUENCE [LARGE SCALE GENOMIC DNA]</scope>
    <source>
        <strain evidence="3 4">ALE3EI</strain>
    </source>
</reference>
<protein>
    <submittedName>
        <fullName evidence="3">Outer membrane protein</fullName>
    </submittedName>
</protein>